<accession>A0A0C3NZ25</accession>
<protein>
    <submittedName>
        <fullName evidence="1">Uncharacterized protein</fullName>
    </submittedName>
</protein>
<gene>
    <name evidence="1" type="ORF">M404DRAFT_493480</name>
</gene>
<organism evidence="1 2">
    <name type="scientific">Pisolithus tinctorius Marx 270</name>
    <dbReference type="NCBI Taxonomy" id="870435"/>
    <lineage>
        <taxon>Eukaryota</taxon>
        <taxon>Fungi</taxon>
        <taxon>Dikarya</taxon>
        <taxon>Basidiomycota</taxon>
        <taxon>Agaricomycotina</taxon>
        <taxon>Agaricomycetes</taxon>
        <taxon>Agaricomycetidae</taxon>
        <taxon>Boletales</taxon>
        <taxon>Sclerodermatineae</taxon>
        <taxon>Pisolithaceae</taxon>
        <taxon>Pisolithus</taxon>
    </lineage>
</organism>
<sequence>MHPGIRSPHAYTQVIVKSSQNGFHYRDMMTQQMSIRAYADAEHVTKFRIFPRVGTRGDVTYTFRHVLLAHKSMSIIASTSVTCRLQPTMQVTASPP</sequence>
<evidence type="ECO:0000313" key="2">
    <source>
        <dbReference type="Proteomes" id="UP000054217"/>
    </source>
</evidence>
<dbReference type="InParanoid" id="A0A0C3NZ25"/>
<reference evidence="1 2" key="1">
    <citation type="submission" date="2014-04" db="EMBL/GenBank/DDBJ databases">
        <authorList>
            <consortium name="DOE Joint Genome Institute"/>
            <person name="Kuo A."/>
            <person name="Kohler A."/>
            <person name="Costa M.D."/>
            <person name="Nagy L.G."/>
            <person name="Floudas D."/>
            <person name="Copeland A."/>
            <person name="Barry K.W."/>
            <person name="Cichocki N."/>
            <person name="Veneault-Fourrey C."/>
            <person name="LaButti K."/>
            <person name="Lindquist E.A."/>
            <person name="Lipzen A."/>
            <person name="Lundell T."/>
            <person name="Morin E."/>
            <person name="Murat C."/>
            <person name="Sun H."/>
            <person name="Tunlid A."/>
            <person name="Henrissat B."/>
            <person name="Grigoriev I.V."/>
            <person name="Hibbett D.S."/>
            <person name="Martin F."/>
            <person name="Nordberg H.P."/>
            <person name="Cantor M.N."/>
            <person name="Hua S.X."/>
        </authorList>
    </citation>
    <scope>NUCLEOTIDE SEQUENCE [LARGE SCALE GENOMIC DNA]</scope>
    <source>
        <strain evidence="1 2">Marx 270</strain>
    </source>
</reference>
<dbReference type="Proteomes" id="UP000054217">
    <property type="component" value="Unassembled WGS sequence"/>
</dbReference>
<dbReference type="HOGENOM" id="CLU_2360577_0_0_1"/>
<dbReference type="EMBL" id="KN831964">
    <property type="protein sequence ID" value="KIO06090.1"/>
    <property type="molecule type" value="Genomic_DNA"/>
</dbReference>
<proteinExistence type="predicted"/>
<evidence type="ECO:0000313" key="1">
    <source>
        <dbReference type="EMBL" id="KIO06090.1"/>
    </source>
</evidence>
<reference evidence="2" key="2">
    <citation type="submission" date="2015-01" db="EMBL/GenBank/DDBJ databases">
        <title>Evolutionary Origins and Diversification of the Mycorrhizal Mutualists.</title>
        <authorList>
            <consortium name="DOE Joint Genome Institute"/>
            <consortium name="Mycorrhizal Genomics Consortium"/>
            <person name="Kohler A."/>
            <person name="Kuo A."/>
            <person name="Nagy L.G."/>
            <person name="Floudas D."/>
            <person name="Copeland A."/>
            <person name="Barry K.W."/>
            <person name="Cichocki N."/>
            <person name="Veneault-Fourrey C."/>
            <person name="LaButti K."/>
            <person name="Lindquist E.A."/>
            <person name="Lipzen A."/>
            <person name="Lundell T."/>
            <person name="Morin E."/>
            <person name="Murat C."/>
            <person name="Riley R."/>
            <person name="Ohm R."/>
            <person name="Sun H."/>
            <person name="Tunlid A."/>
            <person name="Henrissat B."/>
            <person name="Grigoriev I.V."/>
            <person name="Hibbett D.S."/>
            <person name="Martin F."/>
        </authorList>
    </citation>
    <scope>NUCLEOTIDE SEQUENCE [LARGE SCALE GENOMIC DNA]</scope>
    <source>
        <strain evidence="2">Marx 270</strain>
    </source>
</reference>
<name>A0A0C3NZ25_PISTI</name>
<dbReference type="AlphaFoldDB" id="A0A0C3NZ25"/>
<keyword evidence="2" id="KW-1185">Reference proteome</keyword>